<keyword evidence="4" id="KW-1185">Reference proteome</keyword>
<dbReference type="Proteomes" id="UP001209570">
    <property type="component" value="Unassembled WGS sequence"/>
</dbReference>
<evidence type="ECO:0000256" key="1">
    <source>
        <dbReference type="SAM" id="MobiDB-lite"/>
    </source>
</evidence>
<feature type="compositionally biased region" description="Polar residues" evidence="1">
    <location>
        <begin position="14"/>
        <end position="39"/>
    </location>
</feature>
<evidence type="ECO:0000256" key="2">
    <source>
        <dbReference type="SAM" id="Phobius"/>
    </source>
</evidence>
<feature type="transmembrane region" description="Helical" evidence="2">
    <location>
        <begin position="148"/>
        <end position="166"/>
    </location>
</feature>
<evidence type="ECO:0008006" key="5">
    <source>
        <dbReference type="Google" id="ProtNLM"/>
    </source>
</evidence>
<feature type="transmembrane region" description="Helical" evidence="2">
    <location>
        <begin position="767"/>
        <end position="789"/>
    </location>
</feature>
<organism evidence="3 4">
    <name type="scientific">Pythium insidiosum</name>
    <name type="common">Pythiosis disease agent</name>
    <dbReference type="NCBI Taxonomy" id="114742"/>
    <lineage>
        <taxon>Eukaryota</taxon>
        <taxon>Sar</taxon>
        <taxon>Stramenopiles</taxon>
        <taxon>Oomycota</taxon>
        <taxon>Peronosporomycetes</taxon>
        <taxon>Pythiales</taxon>
        <taxon>Pythiaceae</taxon>
        <taxon>Pythium</taxon>
    </lineage>
</organism>
<gene>
    <name evidence="3" type="ORF">P43SY_009760</name>
</gene>
<reference evidence="3" key="1">
    <citation type="submission" date="2021-12" db="EMBL/GenBank/DDBJ databases">
        <title>Prjna785345.</title>
        <authorList>
            <person name="Rujirawat T."/>
            <person name="Krajaejun T."/>
        </authorList>
    </citation>
    <scope>NUCLEOTIDE SEQUENCE</scope>
    <source>
        <strain evidence="3">Pi057C3</strain>
    </source>
</reference>
<protein>
    <recommendedName>
        <fullName evidence="5">Transmembrane protein</fullName>
    </recommendedName>
</protein>
<accession>A0AAD5M970</accession>
<sequence>MQSPSTGAAAPTAVRQSSPGRSTPFNHLQSTSTDAPTSEDAQSTVAIELQVRLVRFVLLTTLAAGAIVTAMVVFWTGVHLKTYRAVDLTNAQRTALLDQYNSYVGNVASVCFKPLEMLISVVVPVVFLHAASGAVLRTEMTRSTQLAMLAASSVLGYLLANGFNAMNVQLRVQQIHPIISPSDLVAQPSTAALAAITNASLVVPEATANNSVLNTALRNALLAPSLNGALQCTNVALPSGSSTADDADADLLLDVAALNAEVTASFGFASREWQAAMLPAALPERSLRLEMASPPAATAGARLPMAPSRGAELLLHALHFQRHFFPWFPASSLPLNVEAALNASARGAPSSGGSVRVASLLGLDGDDPAAFLAQARSLFNRSLAGAANLSRDASALSFSSVRLSPDIRVDAVTMELPRPLSRSLAPAASARAASSDSFYDLEVARDCGPRATSCLVQPSELDAEGDAFVPPTTVKAIALCRTRDGSDELRVSRSPPVAYACEGVAPSAMLLVSVSSRVVGDAFEEGPAPGFASVRNARKVYALTVARLEWNVTDLAQTYNATCEEGVGLCYGLLFVLPTGGSGAAANAERAPDASSMADGQRHLLVGDDFLPVETLSVFNYNDTERRAGLDSDDIVQWMPLLSVSSTQDETPKTGKRSARTRVTALGSDLLLPHNVGANSSSSSSAGASREGEACSAAVEARVRHVLDNHLYMERGLQAAYTAGMFFLFQNAVVKDCVALADGRMTLKFDRNIEWIDFLVSSPTTNVVLTLTGCLLLVGMAAWIAASILRQRGRAVDASNGAAYVTPQVLAKVLLDEETFPPALLQRRLLTQSRHRSAPQRDGASAELLEDFAIEGLRLQRGVDGMAVELPMAAATGAKQSSSV</sequence>
<dbReference type="EMBL" id="JAKCXM010000030">
    <property type="protein sequence ID" value="KAJ0406649.1"/>
    <property type="molecule type" value="Genomic_DNA"/>
</dbReference>
<comment type="caution">
    <text evidence="3">The sequence shown here is derived from an EMBL/GenBank/DDBJ whole genome shotgun (WGS) entry which is preliminary data.</text>
</comment>
<feature type="region of interest" description="Disordered" evidence="1">
    <location>
        <begin position="1"/>
        <end position="39"/>
    </location>
</feature>
<evidence type="ECO:0000313" key="4">
    <source>
        <dbReference type="Proteomes" id="UP001209570"/>
    </source>
</evidence>
<feature type="transmembrane region" description="Helical" evidence="2">
    <location>
        <begin position="117"/>
        <end position="136"/>
    </location>
</feature>
<feature type="transmembrane region" description="Helical" evidence="2">
    <location>
        <begin position="56"/>
        <end position="78"/>
    </location>
</feature>
<keyword evidence="2" id="KW-1133">Transmembrane helix</keyword>
<name>A0AAD5M970_PYTIN</name>
<keyword evidence="2" id="KW-0472">Membrane</keyword>
<proteinExistence type="predicted"/>
<keyword evidence="2" id="KW-0812">Transmembrane</keyword>
<dbReference type="AlphaFoldDB" id="A0AAD5M970"/>
<evidence type="ECO:0000313" key="3">
    <source>
        <dbReference type="EMBL" id="KAJ0406649.1"/>
    </source>
</evidence>